<evidence type="ECO:0000313" key="5">
    <source>
        <dbReference type="Proteomes" id="UP000001574"/>
    </source>
</evidence>
<name>A0A0H3A2X7_MYCA1</name>
<dbReference type="InterPro" id="IPR002347">
    <property type="entry name" value="SDR_fam"/>
</dbReference>
<proteinExistence type="inferred from homology"/>
<sequence>MGYAEQLFDLADRVVLITGGSRGLGREMAFGAARCGADVVIASRNLDNCVATAQQIEHETGRRAMAYQVHVGRWDQLDGLVEASYDRFGKIDTLINNAGMSPLYDKLTDVTEKLFDAVVNLNLKGPFRLSALVGERMVAAGRGSIINVSTAGSLRPTPDIVPYAASKAGLNAMTEALAKAFGPAVRVNTLMAGPFLTDVSRAWNLEAAQENPFRHLALQRAGDPREIVGAALFLASDASSFTTGSILRADGGIP</sequence>
<gene>
    <name evidence="4" type="ordered locus">MAV_0311</name>
</gene>
<organism evidence="4 5">
    <name type="scientific">Mycobacterium avium (strain 104)</name>
    <dbReference type="NCBI Taxonomy" id="243243"/>
    <lineage>
        <taxon>Bacteria</taxon>
        <taxon>Bacillati</taxon>
        <taxon>Actinomycetota</taxon>
        <taxon>Actinomycetes</taxon>
        <taxon>Mycobacteriales</taxon>
        <taxon>Mycobacteriaceae</taxon>
        <taxon>Mycobacterium</taxon>
        <taxon>Mycobacterium avium complex (MAC)</taxon>
    </lineage>
</organism>
<dbReference type="EMBL" id="CP000479">
    <property type="protein sequence ID" value="ABK68355.1"/>
    <property type="molecule type" value="Genomic_DNA"/>
</dbReference>
<dbReference type="GO" id="GO:0016491">
    <property type="term" value="F:oxidoreductase activity"/>
    <property type="evidence" value="ECO:0007669"/>
    <property type="project" value="UniProtKB-KW"/>
</dbReference>
<reference evidence="4 5" key="1">
    <citation type="submission" date="2006-10" db="EMBL/GenBank/DDBJ databases">
        <authorList>
            <person name="Fleischmann R.D."/>
            <person name="Dodson R.J."/>
            <person name="Haft D.H."/>
            <person name="Merkel J.S."/>
            <person name="Nelson W.C."/>
            <person name="Fraser C.M."/>
        </authorList>
    </citation>
    <scope>NUCLEOTIDE SEQUENCE [LARGE SCALE GENOMIC DNA]</scope>
    <source>
        <strain evidence="4 5">104</strain>
    </source>
</reference>
<evidence type="ECO:0000256" key="2">
    <source>
        <dbReference type="ARBA" id="ARBA00023002"/>
    </source>
</evidence>
<dbReference type="FunFam" id="3.40.50.720:FF:000084">
    <property type="entry name" value="Short-chain dehydrogenase reductase"/>
    <property type="match status" value="1"/>
</dbReference>
<dbReference type="SUPFAM" id="SSF51735">
    <property type="entry name" value="NAD(P)-binding Rossmann-fold domains"/>
    <property type="match status" value="1"/>
</dbReference>
<protein>
    <submittedName>
        <fullName evidence="4">Short-chain dehydrogenase/reductase SDR</fullName>
    </submittedName>
</protein>
<evidence type="ECO:0000256" key="1">
    <source>
        <dbReference type="ARBA" id="ARBA00006484"/>
    </source>
</evidence>
<dbReference type="CDD" id="cd05233">
    <property type="entry name" value="SDR_c"/>
    <property type="match status" value="1"/>
</dbReference>
<dbReference type="Proteomes" id="UP000001574">
    <property type="component" value="Chromosome"/>
</dbReference>
<dbReference type="RefSeq" id="WP_011723475.1">
    <property type="nucleotide sequence ID" value="NC_008595.1"/>
</dbReference>
<dbReference type="KEGG" id="mav:MAV_0311"/>
<comment type="similarity">
    <text evidence="1">Belongs to the short-chain dehydrogenases/reductases (SDR) family.</text>
</comment>
<dbReference type="Pfam" id="PF13561">
    <property type="entry name" value="adh_short_C2"/>
    <property type="match status" value="1"/>
</dbReference>
<dbReference type="PRINTS" id="PR00081">
    <property type="entry name" value="GDHRDH"/>
</dbReference>
<evidence type="ECO:0000313" key="4">
    <source>
        <dbReference type="EMBL" id="ABK68355.1"/>
    </source>
</evidence>
<dbReference type="InterPro" id="IPR057326">
    <property type="entry name" value="KR_dom"/>
</dbReference>
<dbReference type="Gene3D" id="3.40.50.720">
    <property type="entry name" value="NAD(P)-binding Rossmann-like Domain"/>
    <property type="match status" value="1"/>
</dbReference>
<dbReference type="SMART" id="SM00822">
    <property type="entry name" value="PKS_KR"/>
    <property type="match status" value="1"/>
</dbReference>
<feature type="domain" description="Ketoreductase" evidence="3">
    <location>
        <begin position="13"/>
        <end position="199"/>
    </location>
</feature>
<dbReference type="PANTHER" id="PTHR43639">
    <property type="entry name" value="OXIDOREDUCTASE, SHORT-CHAIN DEHYDROGENASE/REDUCTASE FAMILY (AFU_ORTHOLOGUE AFUA_5G02870)"/>
    <property type="match status" value="1"/>
</dbReference>
<dbReference type="InterPro" id="IPR036291">
    <property type="entry name" value="NAD(P)-bd_dom_sf"/>
</dbReference>
<evidence type="ECO:0000259" key="3">
    <source>
        <dbReference type="SMART" id="SM00822"/>
    </source>
</evidence>
<accession>A0A0H3A2X7</accession>
<dbReference type="PRINTS" id="PR00080">
    <property type="entry name" value="SDRFAMILY"/>
</dbReference>
<dbReference type="HOGENOM" id="CLU_010194_1_3_11"/>
<dbReference type="AlphaFoldDB" id="A0A0H3A2X7"/>
<keyword evidence="2" id="KW-0560">Oxidoreductase</keyword>
<dbReference type="PANTHER" id="PTHR43639:SF1">
    <property type="entry name" value="SHORT-CHAIN DEHYDROGENASE_REDUCTASE FAMILY PROTEIN"/>
    <property type="match status" value="1"/>
</dbReference>